<feature type="transmembrane region" description="Helical" evidence="10">
    <location>
        <begin position="12"/>
        <end position="33"/>
    </location>
</feature>
<dbReference type="PANTHER" id="PTHR35091:SF2">
    <property type="entry name" value="FLAGELLAR PROTEIN FLIL"/>
    <property type="match status" value="1"/>
</dbReference>
<dbReference type="Pfam" id="PF03748">
    <property type="entry name" value="FliL"/>
    <property type="match status" value="1"/>
</dbReference>
<evidence type="ECO:0000256" key="8">
    <source>
        <dbReference type="ARBA" id="ARBA00022989"/>
    </source>
</evidence>
<protein>
    <recommendedName>
        <fullName evidence="10">Flagellar protein FliL</fullName>
    </recommendedName>
</protein>
<keyword evidence="11" id="KW-0966">Cell projection</keyword>
<keyword evidence="6 10" id="KW-0812">Transmembrane</keyword>
<accession>A0AAU8A2D5</accession>
<evidence type="ECO:0000256" key="9">
    <source>
        <dbReference type="ARBA" id="ARBA00023136"/>
    </source>
</evidence>
<name>A0AAU8A2D5_9BURK</name>
<keyword evidence="11" id="KW-0969">Cilium</keyword>
<keyword evidence="4" id="KW-1003">Cell membrane</keyword>
<comment type="subcellular location">
    <subcellularLocation>
        <location evidence="10">Cell inner membrane</location>
    </subcellularLocation>
    <subcellularLocation>
        <location evidence="2">Cell membrane</location>
        <topology evidence="2">Single-pass membrane protein</topology>
    </subcellularLocation>
</comment>
<evidence type="ECO:0000256" key="2">
    <source>
        <dbReference type="ARBA" id="ARBA00004162"/>
    </source>
</evidence>
<keyword evidence="7 10" id="KW-0283">Flagellar rotation</keyword>
<sequence length="207" mass="23351">MPKLSSSTLRKKIFLAVAGVVFLALAVGGFFYYQQHAYEKELAEIEANKLENKIIKARLYREKNPLDNHYVKLTSNHYNRIQVNVNDGKFRTYVTAEIVLKVQNSATASNLKNVLPLIEHKANTLLSSIPAQDLRSAFGRNAFTQQVLLFANDLLDPELTTLYKNQFNATPAKTGDNKSETDSLPFEITTEDLPVQAVLFEAFVINR</sequence>
<evidence type="ECO:0000256" key="5">
    <source>
        <dbReference type="ARBA" id="ARBA00022500"/>
    </source>
</evidence>
<dbReference type="PANTHER" id="PTHR35091">
    <property type="entry name" value="FLAGELLAR PROTEIN FLIL"/>
    <property type="match status" value="1"/>
</dbReference>
<dbReference type="EMBL" id="CP099959">
    <property type="protein sequence ID" value="XCC57328.1"/>
    <property type="molecule type" value="Genomic_DNA"/>
</dbReference>
<dbReference type="RefSeq" id="WP_353438358.1">
    <property type="nucleotide sequence ID" value="NZ_CP099959.1"/>
</dbReference>
<organism evidence="11">
    <name type="scientific">Polynucleobacter sp. UK-FUSCHL-C3</name>
    <dbReference type="NCBI Taxonomy" id="2955208"/>
    <lineage>
        <taxon>Bacteria</taxon>
        <taxon>Pseudomonadati</taxon>
        <taxon>Pseudomonadota</taxon>
        <taxon>Betaproteobacteria</taxon>
        <taxon>Burkholderiales</taxon>
        <taxon>Burkholderiaceae</taxon>
        <taxon>Polynucleobacter</taxon>
    </lineage>
</organism>
<dbReference type="InterPro" id="IPR005503">
    <property type="entry name" value="FliL"/>
</dbReference>
<keyword evidence="9 10" id="KW-0472">Membrane</keyword>
<evidence type="ECO:0000256" key="6">
    <source>
        <dbReference type="ARBA" id="ARBA00022692"/>
    </source>
</evidence>
<dbReference type="GO" id="GO:0009425">
    <property type="term" value="C:bacterial-type flagellum basal body"/>
    <property type="evidence" value="ECO:0007669"/>
    <property type="project" value="InterPro"/>
</dbReference>
<comment type="function">
    <text evidence="1 10">Controls the rotational direction of flagella during chemotaxis.</text>
</comment>
<gene>
    <name evidence="11" type="ORF">NKE59_07465</name>
</gene>
<dbReference type="AlphaFoldDB" id="A0AAU8A2D5"/>
<dbReference type="GO" id="GO:0071978">
    <property type="term" value="P:bacterial-type flagellum-dependent swarming motility"/>
    <property type="evidence" value="ECO:0007669"/>
    <property type="project" value="TreeGrafter"/>
</dbReference>
<keyword evidence="8 10" id="KW-1133">Transmembrane helix</keyword>
<dbReference type="GO" id="GO:0006935">
    <property type="term" value="P:chemotaxis"/>
    <property type="evidence" value="ECO:0007669"/>
    <property type="project" value="UniProtKB-KW"/>
</dbReference>
<comment type="similarity">
    <text evidence="3 10">Belongs to the FliL family.</text>
</comment>
<keyword evidence="5 10" id="KW-0145">Chemotaxis</keyword>
<evidence type="ECO:0000256" key="4">
    <source>
        <dbReference type="ARBA" id="ARBA00022475"/>
    </source>
</evidence>
<proteinExistence type="inferred from homology"/>
<evidence type="ECO:0000256" key="3">
    <source>
        <dbReference type="ARBA" id="ARBA00008281"/>
    </source>
</evidence>
<evidence type="ECO:0000256" key="1">
    <source>
        <dbReference type="ARBA" id="ARBA00002254"/>
    </source>
</evidence>
<evidence type="ECO:0000313" key="11">
    <source>
        <dbReference type="EMBL" id="XCC57328.1"/>
    </source>
</evidence>
<dbReference type="GO" id="GO:0005886">
    <property type="term" value="C:plasma membrane"/>
    <property type="evidence" value="ECO:0007669"/>
    <property type="project" value="UniProtKB-SubCell"/>
</dbReference>
<evidence type="ECO:0000256" key="7">
    <source>
        <dbReference type="ARBA" id="ARBA00022779"/>
    </source>
</evidence>
<keyword evidence="11" id="KW-0282">Flagellum</keyword>
<keyword evidence="10" id="KW-0997">Cell inner membrane</keyword>
<reference evidence="11" key="1">
    <citation type="submission" date="2022-06" db="EMBL/GenBank/DDBJ databases">
        <title>New Polynucleobacter species.</title>
        <authorList>
            <person name="Hahn M.W."/>
        </authorList>
    </citation>
    <scope>NUCLEOTIDE SEQUENCE</scope>
    <source>
        <strain evidence="11">UK-FUSCHL-C3</strain>
    </source>
</reference>
<evidence type="ECO:0000256" key="10">
    <source>
        <dbReference type="RuleBase" id="RU364125"/>
    </source>
</evidence>